<comment type="caution">
    <text evidence="3">The sequence shown here is derived from an EMBL/GenBank/DDBJ whole genome shotgun (WGS) entry which is preliminary data.</text>
</comment>
<dbReference type="Pfam" id="PF06114">
    <property type="entry name" value="Peptidase_M78"/>
    <property type="match status" value="1"/>
</dbReference>
<dbReference type="Gene3D" id="1.10.260.40">
    <property type="entry name" value="lambda repressor-like DNA-binding domains"/>
    <property type="match status" value="1"/>
</dbReference>
<accession>A0ABT2EL80</accession>
<dbReference type="EMBL" id="JANUCP010000002">
    <property type="protein sequence ID" value="MCS3918698.1"/>
    <property type="molecule type" value="Genomic_DNA"/>
</dbReference>
<feature type="domain" description="HTH cro/C1-type" evidence="2">
    <location>
        <begin position="11"/>
        <end position="65"/>
    </location>
</feature>
<dbReference type="PANTHER" id="PTHR43236">
    <property type="entry name" value="ANTITOXIN HIGA1"/>
    <property type="match status" value="1"/>
</dbReference>
<dbReference type="InterPro" id="IPR010359">
    <property type="entry name" value="IrrE_HExxH"/>
</dbReference>
<evidence type="ECO:0000313" key="3">
    <source>
        <dbReference type="EMBL" id="MCS3918698.1"/>
    </source>
</evidence>
<dbReference type="SUPFAM" id="SSF47413">
    <property type="entry name" value="lambda repressor-like DNA-binding domains"/>
    <property type="match status" value="1"/>
</dbReference>
<dbReference type="Gene3D" id="1.10.10.2910">
    <property type="match status" value="1"/>
</dbReference>
<proteinExistence type="inferred from homology"/>
<comment type="similarity">
    <text evidence="1">Belongs to the short-chain fatty acyl-CoA assimilation regulator (ScfR) family.</text>
</comment>
<protein>
    <submittedName>
        <fullName evidence="3">Zn-dependent peptidase ImmA (M78 family)/transcriptional regulator with XRE-family HTH domain</fullName>
    </submittedName>
</protein>
<reference evidence="3 4" key="1">
    <citation type="submission" date="2022-08" db="EMBL/GenBank/DDBJ databases">
        <title>Bacterial and archaeal communities from various locations to study Microbial Dark Matter (Phase II).</title>
        <authorList>
            <person name="Stepanauskas R."/>
        </authorList>
    </citation>
    <scope>NUCLEOTIDE SEQUENCE [LARGE SCALE GENOMIC DNA]</scope>
    <source>
        <strain evidence="3 4">PD1</strain>
    </source>
</reference>
<dbReference type="PANTHER" id="PTHR43236:SF1">
    <property type="entry name" value="BLL7220 PROTEIN"/>
    <property type="match status" value="1"/>
</dbReference>
<gene>
    <name evidence="3" type="ORF">M2350_001098</name>
</gene>
<dbReference type="PROSITE" id="PS50943">
    <property type="entry name" value="HTH_CROC1"/>
    <property type="match status" value="1"/>
</dbReference>
<dbReference type="InterPro" id="IPR052345">
    <property type="entry name" value="Rad_response_metalloprotease"/>
</dbReference>
<dbReference type="Proteomes" id="UP001204798">
    <property type="component" value="Unassembled WGS sequence"/>
</dbReference>
<dbReference type="Pfam" id="PF01381">
    <property type="entry name" value="HTH_3"/>
    <property type="match status" value="1"/>
</dbReference>
<organism evidence="3 4">
    <name type="scientific">Candidatus Fervidibacter sacchari</name>
    <dbReference type="NCBI Taxonomy" id="1448929"/>
    <lineage>
        <taxon>Bacteria</taxon>
        <taxon>Candidatus Fervidibacterota</taxon>
        <taxon>Candidatus Fervidibacter</taxon>
    </lineage>
</organism>
<dbReference type="InterPro" id="IPR001387">
    <property type="entry name" value="Cro/C1-type_HTH"/>
</dbReference>
<keyword evidence="4" id="KW-1185">Reference proteome</keyword>
<dbReference type="InterPro" id="IPR010982">
    <property type="entry name" value="Lambda_DNA-bd_dom_sf"/>
</dbReference>
<name>A0ABT2EL80_9BACT</name>
<evidence type="ECO:0000313" key="4">
    <source>
        <dbReference type="Proteomes" id="UP001204798"/>
    </source>
</evidence>
<sequence length="383" mass="44058">MDILKLIGQRLKEARETCGLKQEEAAQKVGVTREYLSLLENGRRNPPLRMLQKLAELYGCPVSYFYGFNGAKGESFKLLLRKAQEQSLSPEVVSQIRRFEFLCREIASLRQRLGIPKPELPTYPVTKEALEKQAKEAAEAERMRLGLGDDPVPNLAEVLEDEGIPVIRLPLNGQVSGAMAYDEELGGFLLVNSNEPSFRQNWSVAHEYAHLLKDRGKGAELEKLSRDDGSERDERERQQQSLAERFADRFAAHFLLPESTVRRLAERYADLDNEWALMSLRRIFGVSYPALLYRLYELGYLKEKDVVKWQQENLWRLEKRLFGDREDHRDQPMRVSKVLWELVLEAAMRGKISRSYAAEVLGITPMEVQDILYELEAVRVGDS</sequence>
<dbReference type="SMART" id="SM00530">
    <property type="entry name" value="HTH_XRE"/>
    <property type="match status" value="1"/>
</dbReference>
<dbReference type="RefSeq" id="WP_259094720.1">
    <property type="nucleotide sequence ID" value="NZ_CP130454.1"/>
</dbReference>
<evidence type="ECO:0000259" key="2">
    <source>
        <dbReference type="PROSITE" id="PS50943"/>
    </source>
</evidence>
<dbReference type="CDD" id="cd00093">
    <property type="entry name" value="HTH_XRE"/>
    <property type="match status" value="1"/>
</dbReference>
<evidence type="ECO:0000256" key="1">
    <source>
        <dbReference type="ARBA" id="ARBA00007227"/>
    </source>
</evidence>